<gene>
    <name evidence="2" type="ordered locus">BPP0925</name>
</gene>
<evidence type="ECO:0008006" key="4">
    <source>
        <dbReference type="Google" id="ProtNLM"/>
    </source>
</evidence>
<dbReference type="HOGENOM" id="CLU_121797_0_0_4"/>
<feature type="compositionally biased region" description="Basic and acidic residues" evidence="1">
    <location>
        <begin position="121"/>
        <end position="146"/>
    </location>
</feature>
<organism evidence="2 3">
    <name type="scientific">Bordetella parapertussis (strain 12822 / ATCC BAA-587 / NCTC 13253)</name>
    <dbReference type="NCBI Taxonomy" id="257311"/>
    <lineage>
        <taxon>Bacteria</taxon>
        <taxon>Pseudomonadati</taxon>
        <taxon>Pseudomonadota</taxon>
        <taxon>Betaproteobacteria</taxon>
        <taxon>Burkholderiales</taxon>
        <taxon>Alcaligenaceae</taxon>
        <taxon>Bordetella</taxon>
    </lineage>
</organism>
<protein>
    <recommendedName>
        <fullName evidence="4">DUF1488 family protein</fullName>
    </recommendedName>
</protein>
<dbReference type="EMBL" id="BX640425">
    <property type="protein sequence ID" value="CAE40333.1"/>
    <property type="molecule type" value="Genomic_DNA"/>
</dbReference>
<dbReference type="KEGG" id="bpa:BPP0925"/>
<feature type="region of interest" description="Disordered" evidence="1">
    <location>
        <begin position="81"/>
        <end position="192"/>
    </location>
</feature>
<dbReference type="Proteomes" id="UP000001421">
    <property type="component" value="Chromosome"/>
</dbReference>
<evidence type="ECO:0000313" key="3">
    <source>
        <dbReference type="Proteomes" id="UP000001421"/>
    </source>
</evidence>
<reference evidence="2 3" key="1">
    <citation type="journal article" date="2003" name="Nat. Genet.">
        <title>Comparative analysis of the genome sequences of Bordetella pertussis, Bordetella parapertussis and Bordetella bronchiseptica.</title>
        <authorList>
            <person name="Parkhill J."/>
            <person name="Sebaihia M."/>
            <person name="Preston A."/>
            <person name="Murphy L.D."/>
            <person name="Thomson N.R."/>
            <person name="Harris D.E."/>
            <person name="Holden M.T.G."/>
            <person name="Churcher C.M."/>
            <person name="Bentley S.D."/>
            <person name="Mungall K.L."/>
            <person name="Cerdeno-Tarraga A.-M."/>
            <person name="Temple L."/>
            <person name="James K.D."/>
            <person name="Harris B."/>
            <person name="Quail M.A."/>
            <person name="Achtman M."/>
            <person name="Atkin R."/>
            <person name="Baker S."/>
            <person name="Basham D."/>
            <person name="Bason N."/>
            <person name="Cherevach I."/>
            <person name="Chillingworth T."/>
            <person name="Collins M."/>
            <person name="Cronin A."/>
            <person name="Davis P."/>
            <person name="Doggett J."/>
            <person name="Feltwell T."/>
            <person name="Goble A."/>
            <person name="Hamlin N."/>
            <person name="Hauser H."/>
            <person name="Holroyd S."/>
            <person name="Jagels K."/>
            <person name="Leather S."/>
            <person name="Moule S."/>
            <person name="Norberczak H."/>
            <person name="O'Neil S."/>
            <person name="Ormond D."/>
            <person name="Price C."/>
            <person name="Rabbinowitsch E."/>
            <person name="Rutter S."/>
            <person name="Sanders M."/>
            <person name="Saunders D."/>
            <person name="Seeger K."/>
            <person name="Sharp S."/>
            <person name="Simmonds M."/>
            <person name="Skelton J."/>
            <person name="Squares R."/>
            <person name="Squares S."/>
            <person name="Stevens K."/>
            <person name="Unwin L."/>
            <person name="Whitehead S."/>
            <person name="Barrell B.G."/>
            <person name="Maskell D.J."/>
        </authorList>
    </citation>
    <scope>NUCLEOTIDE SEQUENCE [LARGE SCALE GENOMIC DNA]</scope>
    <source>
        <strain evidence="2 3">12822 / ATCC BAA-587 / NCTC 13253</strain>
    </source>
</reference>
<dbReference type="AlphaFoldDB" id="Q7W0Y1"/>
<name>Q7W0Y1_BORPA</name>
<evidence type="ECO:0000313" key="2">
    <source>
        <dbReference type="EMBL" id="CAE40333.1"/>
    </source>
</evidence>
<evidence type="ECO:0000256" key="1">
    <source>
        <dbReference type="SAM" id="MobiDB-lite"/>
    </source>
</evidence>
<feature type="compositionally biased region" description="Low complexity" evidence="1">
    <location>
        <begin position="180"/>
        <end position="192"/>
    </location>
</feature>
<proteinExistence type="predicted"/>
<dbReference type="GeneID" id="93202675"/>
<dbReference type="RefSeq" id="WP_010927757.1">
    <property type="nucleotide sequence ID" value="NC_002928.3"/>
</dbReference>
<accession>Q7W0Y1</accession>
<sequence length="192" mass="20244">MKRDDNATVDGACVRFTLQSPHGPTVVAVTAKALVEHCGADNSEPGLLQGYRAHWPRIHAVARQLAPSTLDGGVRVTASDLANARSTPMSDSKDHRAAPARKPARIAGQPDINSAAPRPGRRADDSPRRPDMDHPPPARAHDRPGFDRGVAAEEAQARAGTLPGADAGGPPRRRDEEAAPRPAGKPAGAKRR</sequence>